<reference evidence="2" key="1">
    <citation type="submission" date="2023-01" db="EMBL/GenBank/DDBJ databases">
        <title>Colletotrichum chrysophilum M932 genome sequence.</title>
        <authorList>
            <person name="Baroncelli R."/>
        </authorList>
    </citation>
    <scope>NUCLEOTIDE SEQUENCE</scope>
    <source>
        <strain evidence="2">M932</strain>
    </source>
</reference>
<sequence length="62" mass="6558">MECIKCPEICTLVASPGGHLARHFMISRADSPGSPIICVAGIEHSPPPGTHSYEHKPSPPDP</sequence>
<dbReference type="Proteomes" id="UP001243330">
    <property type="component" value="Unassembled WGS sequence"/>
</dbReference>
<evidence type="ECO:0000256" key="1">
    <source>
        <dbReference type="SAM" id="MobiDB-lite"/>
    </source>
</evidence>
<keyword evidence="3" id="KW-1185">Reference proteome</keyword>
<dbReference type="AlphaFoldDB" id="A0AAD9E8L1"/>
<comment type="caution">
    <text evidence="2">The sequence shown here is derived from an EMBL/GenBank/DDBJ whole genome shotgun (WGS) entry which is preliminary data.</text>
</comment>
<evidence type="ECO:0000313" key="3">
    <source>
        <dbReference type="Proteomes" id="UP001243330"/>
    </source>
</evidence>
<organism evidence="2 3">
    <name type="scientific">Colletotrichum chrysophilum</name>
    <dbReference type="NCBI Taxonomy" id="1836956"/>
    <lineage>
        <taxon>Eukaryota</taxon>
        <taxon>Fungi</taxon>
        <taxon>Dikarya</taxon>
        <taxon>Ascomycota</taxon>
        <taxon>Pezizomycotina</taxon>
        <taxon>Sordariomycetes</taxon>
        <taxon>Hypocreomycetidae</taxon>
        <taxon>Glomerellales</taxon>
        <taxon>Glomerellaceae</taxon>
        <taxon>Colletotrichum</taxon>
        <taxon>Colletotrichum gloeosporioides species complex</taxon>
    </lineage>
</organism>
<dbReference type="EMBL" id="JAQOWY010000676">
    <property type="protein sequence ID" value="KAK1839415.1"/>
    <property type="molecule type" value="Genomic_DNA"/>
</dbReference>
<proteinExistence type="predicted"/>
<feature type="region of interest" description="Disordered" evidence="1">
    <location>
        <begin position="43"/>
        <end position="62"/>
    </location>
</feature>
<feature type="compositionally biased region" description="Basic and acidic residues" evidence="1">
    <location>
        <begin position="52"/>
        <end position="62"/>
    </location>
</feature>
<gene>
    <name evidence="2" type="ORF">CCHR01_17955</name>
</gene>
<accession>A0AAD9E8L1</accession>
<name>A0AAD9E8L1_9PEZI</name>
<evidence type="ECO:0000313" key="2">
    <source>
        <dbReference type="EMBL" id="KAK1839415.1"/>
    </source>
</evidence>
<protein>
    <submittedName>
        <fullName evidence="2">Uncharacterized protein</fullName>
    </submittedName>
</protein>